<accession>A0AC61YCL9</accession>
<dbReference type="Proteomes" id="UP000356253">
    <property type="component" value="Unassembled WGS sequence"/>
</dbReference>
<protein>
    <submittedName>
        <fullName evidence="1">Uncharacterized protein</fullName>
    </submittedName>
</protein>
<sequence>MKKILILLMMATMAISCTEDEGNVTEVEKNTEEPPKEIESSLALRATLENMKEVQGITGRSVQNELCFQFDYPIVLSYNDDSTVEVTTYNQLLSLLLEETVELHMVGIQYPFAVIQNDSNQTINEESEFQALISDCGYDYIDVNDVVALTDDCFTVDFPITVYVNGEAETFTSQAQAQEFFVNYSGTIESINFDYPFTVIMTSDDSQMTISDDYELIDLVENICNIE</sequence>
<evidence type="ECO:0000313" key="1">
    <source>
        <dbReference type="EMBL" id="VVV02257.1"/>
    </source>
</evidence>
<organism evidence="1 2">
    <name type="scientific">Mesonia oceanica</name>
    <dbReference type="NCBI Taxonomy" id="2687242"/>
    <lineage>
        <taxon>Bacteria</taxon>
        <taxon>Pseudomonadati</taxon>
        <taxon>Bacteroidota</taxon>
        <taxon>Flavobacteriia</taxon>
        <taxon>Flavobacteriales</taxon>
        <taxon>Flavobacteriaceae</taxon>
        <taxon>Mesonia</taxon>
    </lineage>
</organism>
<proteinExistence type="predicted"/>
<evidence type="ECO:0000313" key="2">
    <source>
        <dbReference type="Proteomes" id="UP000356253"/>
    </source>
</evidence>
<dbReference type="EMBL" id="CABVMM010000016">
    <property type="protein sequence ID" value="VVV02257.1"/>
    <property type="molecule type" value="Genomic_DNA"/>
</dbReference>
<reference evidence="1" key="1">
    <citation type="submission" date="2019-09" db="EMBL/GenBank/DDBJ databases">
        <authorList>
            <person name="Rodrigo-Torres L."/>
            <person name="Arahal R. D."/>
            <person name="Lucena T."/>
        </authorList>
    </citation>
    <scope>NUCLEOTIDE SEQUENCE</scope>
    <source>
        <strain evidence="1">ISS653</strain>
    </source>
</reference>
<comment type="caution">
    <text evidence="1">The sequence shown here is derived from an EMBL/GenBank/DDBJ whole genome shotgun (WGS) entry which is preliminary data.</text>
</comment>
<keyword evidence="2" id="KW-1185">Reference proteome</keyword>
<name>A0AC61YCL9_9FLAO</name>
<gene>
    <name evidence="1" type="ORF">FVB9532_03555</name>
</gene>